<evidence type="ECO:0000256" key="1">
    <source>
        <dbReference type="ARBA" id="ARBA00006446"/>
    </source>
</evidence>
<feature type="domain" description="CBS" evidence="6">
    <location>
        <begin position="56"/>
        <end position="119"/>
    </location>
</feature>
<evidence type="ECO:0000313" key="7">
    <source>
        <dbReference type="EMBL" id="MFC2926077.1"/>
    </source>
</evidence>
<dbReference type="InterPro" id="IPR036318">
    <property type="entry name" value="FAD-bd_PCMH-like_sf"/>
</dbReference>
<comment type="similarity">
    <text evidence="1">Belongs to the UPF0053 family. Hemolysin C subfamily.</text>
</comment>
<dbReference type="Proteomes" id="UP001595379">
    <property type="component" value="Unassembled WGS sequence"/>
</dbReference>
<dbReference type="RefSeq" id="WP_343164397.1">
    <property type="nucleotide sequence ID" value="NZ_JBHRSV010000016.1"/>
</dbReference>
<evidence type="ECO:0000256" key="5">
    <source>
        <dbReference type="SAM" id="MobiDB-lite"/>
    </source>
</evidence>
<sequence length="296" mass="32336">MSDDGISRSWRARLARAFSGRAVTPNLSPESDSPPDGRFLALKAADFERLKVADVMVPRADITAVEIDTPLAELARLFAEAAHSRLPIYRETLDDPVGVAHIKDVVGHLAPDASGQHPEGWAERKILPTIRRPLLYAPPSMKAVDLLLRMQTRRMHLALVVDEFGGTDGLVSLEDLLEPIVGDIEDEHDEEEAPGIRARGPGLWEADARLLIEDFERAAGMPADLPDEDEDDFETLGGLVFTLAGRVPERGEVIPHPGGLEFEVLDADPRRIKRVRIRASRPSGEGEVPPAAGELA</sequence>
<accession>A0ABV6ZXF8</accession>
<dbReference type="InterPro" id="IPR046342">
    <property type="entry name" value="CBS_dom_sf"/>
</dbReference>
<evidence type="ECO:0000256" key="4">
    <source>
        <dbReference type="PROSITE-ProRule" id="PRU00703"/>
    </source>
</evidence>
<evidence type="ECO:0000256" key="2">
    <source>
        <dbReference type="ARBA" id="ARBA00022737"/>
    </source>
</evidence>
<keyword evidence="2" id="KW-0677">Repeat</keyword>
<dbReference type="SMART" id="SM00116">
    <property type="entry name" value="CBS"/>
    <property type="match status" value="2"/>
</dbReference>
<dbReference type="Pfam" id="PF03471">
    <property type="entry name" value="CorC_HlyC"/>
    <property type="match status" value="1"/>
</dbReference>
<comment type="caution">
    <text evidence="7">The sequence shown here is derived from an EMBL/GenBank/DDBJ whole genome shotgun (WGS) entry which is preliminary data.</text>
</comment>
<dbReference type="SUPFAM" id="SSF56176">
    <property type="entry name" value="FAD-binding/transporter-associated domain-like"/>
    <property type="match status" value="1"/>
</dbReference>
<gene>
    <name evidence="7" type="ORF">ACFOOR_08160</name>
</gene>
<dbReference type="InterPro" id="IPR005170">
    <property type="entry name" value="Transptr-assoc_dom"/>
</dbReference>
<dbReference type="CDD" id="cd04590">
    <property type="entry name" value="CBS_pair_CorC_HlyC_assoc"/>
    <property type="match status" value="1"/>
</dbReference>
<keyword evidence="8" id="KW-1185">Reference proteome</keyword>
<dbReference type="PROSITE" id="PS51371">
    <property type="entry name" value="CBS"/>
    <property type="match status" value="2"/>
</dbReference>
<protein>
    <submittedName>
        <fullName evidence="7">Hemolysin family protein</fullName>
    </submittedName>
</protein>
<dbReference type="Pfam" id="PF00571">
    <property type="entry name" value="CBS"/>
    <property type="match status" value="2"/>
</dbReference>
<reference evidence="8" key="1">
    <citation type="journal article" date="2019" name="Int. J. Syst. Evol. Microbiol.">
        <title>The Global Catalogue of Microorganisms (GCM) 10K type strain sequencing project: providing services to taxonomists for standard genome sequencing and annotation.</title>
        <authorList>
            <consortium name="The Broad Institute Genomics Platform"/>
            <consortium name="The Broad Institute Genome Sequencing Center for Infectious Disease"/>
            <person name="Wu L."/>
            <person name="Ma J."/>
        </authorList>
    </citation>
    <scope>NUCLEOTIDE SEQUENCE [LARGE SCALE GENOMIC DNA]</scope>
    <source>
        <strain evidence="8">KCTC 52487</strain>
    </source>
</reference>
<dbReference type="InterPro" id="IPR016169">
    <property type="entry name" value="FAD-bd_PCMH_sub2"/>
</dbReference>
<evidence type="ECO:0000259" key="6">
    <source>
        <dbReference type="PROSITE" id="PS51371"/>
    </source>
</evidence>
<dbReference type="InterPro" id="IPR000644">
    <property type="entry name" value="CBS_dom"/>
</dbReference>
<dbReference type="SUPFAM" id="SSF54631">
    <property type="entry name" value="CBS-domain pair"/>
    <property type="match status" value="1"/>
</dbReference>
<proteinExistence type="inferred from homology"/>
<dbReference type="Gene3D" id="3.30.465.10">
    <property type="match status" value="1"/>
</dbReference>
<organism evidence="7 8">
    <name type="scientific">Hyphobacterium vulgare</name>
    <dbReference type="NCBI Taxonomy" id="1736751"/>
    <lineage>
        <taxon>Bacteria</taxon>
        <taxon>Pseudomonadati</taxon>
        <taxon>Pseudomonadota</taxon>
        <taxon>Alphaproteobacteria</taxon>
        <taxon>Maricaulales</taxon>
        <taxon>Maricaulaceae</taxon>
        <taxon>Hyphobacterium</taxon>
    </lineage>
</organism>
<keyword evidence="3 4" id="KW-0129">CBS domain</keyword>
<feature type="domain" description="CBS" evidence="6">
    <location>
        <begin position="130"/>
        <end position="190"/>
    </location>
</feature>
<dbReference type="PANTHER" id="PTHR22777">
    <property type="entry name" value="HEMOLYSIN-RELATED"/>
    <property type="match status" value="1"/>
</dbReference>
<dbReference type="Gene3D" id="3.10.580.10">
    <property type="entry name" value="CBS-domain"/>
    <property type="match status" value="1"/>
</dbReference>
<dbReference type="EMBL" id="JBHRSV010000016">
    <property type="protein sequence ID" value="MFC2926077.1"/>
    <property type="molecule type" value="Genomic_DNA"/>
</dbReference>
<evidence type="ECO:0000256" key="3">
    <source>
        <dbReference type="ARBA" id="ARBA00023122"/>
    </source>
</evidence>
<dbReference type="InterPro" id="IPR044751">
    <property type="entry name" value="Ion_transp-like_CBS"/>
</dbReference>
<feature type="region of interest" description="Disordered" evidence="5">
    <location>
        <begin position="277"/>
        <end position="296"/>
    </location>
</feature>
<name>A0ABV6ZXF8_9PROT</name>
<evidence type="ECO:0000313" key="8">
    <source>
        <dbReference type="Proteomes" id="UP001595379"/>
    </source>
</evidence>
<dbReference type="PANTHER" id="PTHR22777:SF27">
    <property type="entry name" value="MAGNESIUM AND COBALT EFFLUX PROTEIN CORC"/>
    <property type="match status" value="1"/>
</dbReference>
<dbReference type="SMART" id="SM01091">
    <property type="entry name" value="CorC_HlyC"/>
    <property type="match status" value="1"/>
</dbReference>